<dbReference type="AlphaFoldDB" id="D6Z554"/>
<dbReference type="UniPathway" id="UPA00904">
    <property type="reaction ID" value="UER00874"/>
</dbReference>
<dbReference type="InterPro" id="IPR037171">
    <property type="entry name" value="NagB/RpiA_transferase-like"/>
</dbReference>
<dbReference type="STRING" id="589865.DaAHT2_2001"/>
<comment type="similarity">
    <text evidence="3">Belongs to the EIF-2B alpha/beta/delta subunits family. MtnA subfamily.</text>
</comment>
<comment type="catalytic activity">
    <reaction evidence="3">
        <text>5-(methylsulfanyl)-alpha-D-ribose 1-phosphate = 5-(methylsulfanyl)-D-ribulose 1-phosphate</text>
        <dbReference type="Rhea" id="RHEA:19989"/>
        <dbReference type="ChEBI" id="CHEBI:58533"/>
        <dbReference type="ChEBI" id="CHEBI:58548"/>
        <dbReference type="EC" id="5.3.1.23"/>
    </reaction>
</comment>
<proteinExistence type="inferred from homology"/>
<dbReference type="EMBL" id="CP001940">
    <property type="protein sequence ID" value="ADH86679.1"/>
    <property type="molecule type" value="Genomic_DNA"/>
</dbReference>
<dbReference type="InParanoid" id="D6Z554"/>
<feature type="binding site" evidence="3">
    <location>
        <position position="207"/>
    </location>
    <ligand>
        <name>substrate</name>
    </ligand>
</feature>
<reference evidence="5" key="1">
    <citation type="submission" date="2010-02" db="EMBL/GenBank/DDBJ databases">
        <title>Complete sequence of Desulfurivibrio alkaliphilus AHT2.</title>
        <authorList>
            <consortium name="US DOE Joint Genome Institute"/>
            <person name="Pitluck S."/>
            <person name="Chertkov O."/>
            <person name="Detter J.C."/>
            <person name="Han C."/>
            <person name="Tapia R."/>
            <person name="Larimer F."/>
            <person name="Land M."/>
            <person name="Hauser L."/>
            <person name="Kyrpides N."/>
            <person name="Mikhailova N."/>
            <person name="Sorokin D.Y."/>
            <person name="Muyzer G."/>
            <person name="Woyke T."/>
        </authorList>
    </citation>
    <scope>NUCLEOTIDE SEQUENCE [LARGE SCALE GENOMIC DNA]</scope>
    <source>
        <strain evidence="5">DSM 19089 / UNIQEM U267 / AHT2</strain>
    </source>
</reference>
<keyword evidence="2 3" id="KW-0413">Isomerase</keyword>
<keyword evidence="4" id="KW-0396">Initiation factor</keyword>
<evidence type="ECO:0000313" key="5">
    <source>
        <dbReference type="Proteomes" id="UP000001508"/>
    </source>
</evidence>
<dbReference type="HAMAP" id="MF_01678">
    <property type="entry name" value="Salvage_MtnA"/>
    <property type="match status" value="1"/>
</dbReference>
<dbReference type="PANTHER" id="PTHR43475">
    <property type="entry name" value="METHYLTHIORIBOSE-1-PHOSPHATE ISOMERASE"/>
    <property type="match status" value="1"/>
</dbReference>
<dbReference type="eggNOG" id="COG0182">
    <property type="taxonomic scope" value="Bacteria"/>
</dbReference>
<feature type="binding site" evidence="3">
    <location>
        <begin position="258"/>
        <end position="259"/>
    </location>
    <ligand>
        <name>substrate</name>
    </ligand>
</feature>
<dbReference type="NCBIfam" id="NF004326">
    <property type="entry name" value="PRK05720.1"/>
    <property type="match status" value="1"/>
</dbReference>
<evidence type="ECO:0000256" key="1">
    <source>
        <dbReference type="ARBA" id="ARBA00022605"/>
    </source>
</evidence>
<dbReference type="OrthoDB" id="9803436at2"/>
<dbReference type="GO" id="GO:0046523">
    <property type="term" value="F:S-methyl-5-thioribose-1-phosphate isomerase activity"/>
    <property type="evidence" value="ECO:0007669"/>
    <property type="project" value="UniProtKB-UniRule"/>
</dbReference>
<keyword evidence="4" id="KW-0648">Protein biosynthesis</keyword>
<dbReference type="GO" id="GO:0003743">
    <property type="term" value="F:translation initiation factor activity"/>
    <property type="evidence" value="ECO:0007669"/>
    <property type="project" value="UniProtKB-KW"/>
</dbReference>
<dbReference type="Pfam" id="PF01008">
    <property type="entry name" value="IF-2B"/>
    <property type="match status" value="1"/>
</dbReference>
<keyword evidence="5" id="KW-1185">Reference proteome</keyword>
<comment type="pathway">
    <text evidence="3">Amino-acid biosynthesis; L-methionine biosynthesis via salvage pathway; L-methionine from S-methyl-5-thio-alpha-D-ribose 1-phosphate: step 1/6.</text>
</comment>
<sequence>MKINGRHYRTIWLDNDDPGLVRIIDQRRLPHALVLEDLRTVDDFCRAIKEMHVRGAGLIGATAGFAMYSATLAACGDDCNQFLQQAAAALKATRPTASNLAWAVERQLATLLPLETLAAKQAAAKATAQAIADEDAAACRMIGEHGRELIAAISRRKGGQPVNILTHCNAGWLAFVDYGSATAPIYAAHQAGIPVHVWVDETRPWLQGARLTAWELAGEGVPHTLITDNAGGHLMQHGKVDLVLVGTDRTTRQGDVANKIGTYLKALAAQDNSVPFYVALPSSTFDWHCRDGVREIPIEERSGDEVKFVTGVNHQGLDQEVLVAPAATPAANPGFDVTPARLITALISERGIMKAEEAEILRLYPEQQR</sequence>
<accession>D6Z554</accession>
<dbReference type="EC" id="5.3.1.23" evidence="3"/>
<dbReference type="Gene3D" id="3.40.50.10470">
    <property type="entry name" value="Translation initiation factor eif-2b, domain 2"/>
    <property type="match status" value="1"/>
</dbReference>
<dbReference type="InterPro" id="IPR042529">
    <property type="entry name" value="IF_2B-like_C"/>
</dbReference>
<dbReference type="InterPro" id="IPR000649">
    <property type="entry name" value="IF-2B-related"/>
</dbReference>
<dbReference type="KEGG" id="dak:DaAHT2_2001"/>
<dbReference type="NCBIfam" id="TIGR00524">
    <property type="entry name" value="eIF-2B_rel"/>
    <property type="match status" value="1"/>
</dbReference>
<evidence type="ECO:0000256" key="2">
    <source>
        <dbReference type="ARBA" id="ARBA00023235"/>
    </source>
</evidence>
<comment type="function">
    <text evidence="3">Catalyzes the interconversion of methylthioribose-1-phosphate (MTR-1-P) into methylthioribulose-1-phosphate (MTRu-1-P).</text>
</comment>
<feature type="active site" description="Proton donor" evidence="3">
    <location>
        <position position="248"/>
    </location>
</feature>
<dbReference type="Proteomes" id="UP000001508">
    <property type="component" value="Chromosome"/>
</dbReference>
<feature type="binding site" evidence="3">
    <location>
        <begin position="54"/>
        <end position="56"/>
    </location>
    <ligand>
        <name>substrate</name>
    </ligand>
</feature>
<dbReference type="SUPFAM" id="SSF100950">
    <property type="entry name" value="NagB/RpiA/CoA transferase-like"/>
    <property type="match status" value="1"/>
</dbReference>
<dbReference type="NCBIfam" id="TIGR00512">
    <property type="entry name" value="salvage_mtnA"/>
    <property type="match status" value="1"/>
</dbReference>
<gene>
    <name evidence="3" type="primary">mtnA</name>
    <name evidence="4" type="ordered locus">DaAHT2_2001</name>
</gene>
<dbReference type="HOGENOM" id="CLU_016218_1_2_7"/>
<dbReference type="InterPro" id="IPR005251">
    <property type="entry name" value="IF-M1Pi"/>
</dbReference>
<dbReference type="RefSeq" id="WP_013164202.1">
    <property type="nucleotide sequence ID" value="NC_014216.1"/>
</dbReference>
<evidence type="ECO:0000256" key="3">
    <source>
        <dbReference type="HAMAP-Rule" id="MF_01678"/>
    </source>
</evidence>
<keyword evidence="3" id="KW-0486">Methionine biosynthesis</keyword>
<dbReference type="Gene3D" id="1.20.120.420">
    <property type="entry name" value="translation initiation factor eif-2b, domain 1"/>
    <property type="match status" value="1"/>
</dbReference>
<keyword evidence="1 3" id="KW-0028">Amino-acid biosynthesis</keyword>
<organism evidence="4 5">
    <name type="scientific">Desulfurivibrio alkaliphilus (strain DSM 19089 / UNIQEM U267 / AHT2)</name>
    <dbReference type="NCBI Taxonomy" id="589865"/>
    <lineage>
        <taxon>Bacteria</taxon>
        <taxon>Pseudomonadati</taxon>
        <taxon>Thermodesulfobacteriota</taxon>
        <taxon>Desulfobulbia</taxon>
        <taxon>Desulfobulbales</taxon>
        <taxon>Desulfobulbaceae</taxon>
        <taxon>Desulfurivibrio</taxon>
    </lineage>
</organism>
<feature type="binding site" evidence="3">
    <location>
        <position position="94"/>
    </location>
    <ligand>
        <name>substrate</name>
    </ligand>
</feature>
<dbReference type="GO" id="GO:0019509">
    <property type="term" value="P:L-methionine salvage from methylthioadenosine"/>
    <property type="evidence" value="ECO:0007669"/>
    <property type="project" value="UniProtKB-UniRule"/>
</dbReference>
<dbReference type="InterPro" id="IPR011559">
    <property type="entry name" value="Initiation_fac_2B_a/b/d"/>
</dbReference>
<feature type="site" description="Transition state stabilizer" evidence="3">
    <location>
        <position position="168"/>
    </location>
</feature>
<evidence type="ECO:0000313" key="4">
    <source>
        <dbReference type="EMBL" id="ADH86679.1"/>
    </source>
</evidence>
<dbReference type="InterPro" id="IPR027363">
    <property type="entry name" value="M1Pi_N"/>
</dbReference>
<name>D6Z554_DESAT</name>
<dbReference type="FunFam" id="3.40.50.10470:FF:000006">
    <property type="entry name" value="Methylthioribose-1-phosphate isomerase"/>
    <property type="match status" value="1"/>
</dbReference>
<dbReference type="PANTHER" id="PTHR43475:SF1">
    <property type="entry name" value="METHYLTHIORIBOSE-1-PHOSPHATE ISOMERASE"/>
    <property type="match status" value="1"/>
</dbReference>
<protein>
    <recommendedName>
        <fullName evidence="3">Methylthioribose-1-phosphate isomerase</fullName>
        <shortName evidence="3">M1Pi</shortName>
        <shortName evidence="3">MTR-1-P isomerase</shortName>
        <ecNumber evidence="3">5.3.1.23</ecNumber>
    </recommendedName>
    <alternativeName>
        <fullName evidence="3">S-methyl-5-thioribose-1-phosphate isomerase</fullName>
    </alternativeName>
</protein>